<reference evidence="1 2" key="1">
    <citation type="submission" date="2017-02" db="EMBL/GenBank/DDBJ databases">
        <authorList>
            <person name="Peterson S.W."/>
        </authorList>
    </citation>
    <scope>NUCLEOTIDE SEQUENCE [LARGE SCALE GENOMIC DNA]</scope>
    <source>
        <strain evidence="1 2">DSM 22335</strain>
    </source>
</reference>
<dbReference type="SUPFAM" id="SSF49785">
    <property type="entry name" value="Galactose-binding domain-like"/>
    <property type="match status" value="1"/>
</dbReference>
<name>A0A1T4PNW1_9BACT</name>
<dbReference type="EMBL" id="FUWH01000006">
    <property type="protein sequence ID" value="SJZ93222.1"/>
    <property type="molecule type" value="Genomic_DNA"/>
</dbReference>
<dbReference type="Gene3D" id="2.60.120.260">
    <property type="entry name" value="Galactose-binding domain-like"/>
    <property type="match status" value="1"/>
</dbReference>
<protein>
    <recommendedName>
        <fullName evidence="3">PA14 domain-containing protein</fullName>
    </recommendedName>
</protein>
<proteinExistence type="predicted"/>
<dbReference type="STRING" id="413434.SAMN04488132_106133"/>
<accession>A0A1T4PNW1</accession>
<dbReference type="InterPro" id="IPR008979">
    <property type="entry name" value="Galactose-bd-like_sf"/>
</dbReference>
<dbReference type="Proteomes" id="UP000190888">
    <property type="component" value="Unassembled WGS sequence"/>
</dbReference>
<evidence type="ECO:0000313" key="2">
    <source>
        <dbReference type="Proteomes" id="UP000190888"/>
    </source>
</evidence>
<gene>
    <name evidence="1" type="ORF">SAMN04488132_106133</name>
</gene>
<dbReference type="SUPFAM" id="SSF56988">
    <property type="entry name" value="Anthrax protective antigen"/>
    <property type="match status" value="1"/>
</dbReference>
<keyword evidence="2" id="KW-1185">Reference proteome</keyword>
<sequence>MLVSRNIDKRKKITAAIFLLLFSIEQFMPAVSYALTSGPSQPEMQAFTPVSASDMVDPFTGDFSYNIPLLDVDGYPVNLSYQADATLDDEASWVGLGWNITPGALNRQLRGLPDDFNGSDKVQKETDYRANITKGISVTMKGDFLGIPKGSPSLTVGVEYNNYRGIGTKLGFNTGISLGDIAATPLNTNNSSVSGVKKGDTSSLTSFGASFGLSSSSMNGASANVNFSVVRKQMDKANTELSLSAGFPYNSRAGLQGMTFGVGYNTTKTNKRNKEVRKNRDIFSSFTSFASPTYTPTIEVPATNLSFSASASLGPQAGPFFVGWGTTGYYNKQFIGEGDKIRTLNAYGLMYAEKGKDDAQALMDFNREKDIPYAAEVQYLPVPIPTNDLFVASSQAGGGQYKIARSGHGVFFDPSVSNNGMDGTIGVEFGAGLGWDGGADLFFQSSSNSTNKWKTNNRFLEVGDFSTQSRENTLKEKAYFKRIGEPVVVNDTYAARIGGDSTIAIGMDRYTVASHKSFRTKGNFGLETPVSSLERPEREPRNQPMSYLTAAEASLHAMNKIIPNYAMNKLIVGNCNTSSVGVVQRVGAYRKTNHISEVTVTGNDGSRTVYGIPVYNISQEEVTFNIKSDTTKRSTGLIGYSVPSYPASTWPRINAQLSGTRERHYSRQTLPAYATSYLLTAILSNDYIDVKGDGITDDDRGTAVKFNYHKLSYNYNWRTPYGSGMANYHEGMLSDKLDDKASYVYGTKELWYMHSIESKTMVAQFIIEDRLDGLGVNDVAGAVNTTGKLKRLKEIRLYSKSDIYAHTTGNVIDTAKLTPIKTVHFEYSYSLMPGMPNAVSNTGKLTLKKVYFTYGRNETGMLHPYSFEYNADSVAVTNFNHRQYDRWGVYKDAAANPGGLNNSEFPYTIQNKAVSDAFVARWQLKRINLPTGGSIDVQYEADDYAYVQNKRAMQMFKVRGIGSAGGNDANRWNMVNADEVYVDLPVPVSNANEFMSRYLDGEKFLFFKFFTKLDSAGHYEFVPGYARIKGARMINSTRVAIGVEKESVEGLDNPVNPMTHTAWQFLKSNLPKYAYPGYENLEGDGSDLKKLIESMAYTINNLKELMPNSYGRIALERRYGNSIDLNKSYVRLQSPDYKKIGGGLRVKTIQVNDAWKELSGVSDAKTAVYTQEYSYTKTIKDNQGNDLVISSGVASYEPILGGEENPFHQPIFYRSNVILQLDNYYYIEEPIAESLYPAPEVGYSRVSVRNIGSGETQSRTGEVIHEFYTAKDYPTKVDILPLDKTKTGTSKLISILLAKVVDNIGLSQGFRVENNDMHGKPKSMMVYNLAGAKIASTEYYYKTLNPNDENGKLDNRVRLLMPDATVKDGVIGKDIEVFSDMRESISKNEGYKAQVSFGGFGISWISIPFFFPGIGQNYQDRGYHSAATVKLIHTSAVLQKVRKMESGSYITTENMLWDGLTGDVLMTKTQNEYDDPVYNLNLPANWAYEAMGQSYKNDGTYLTGISTNANGEITNSLLFQFLHAGDEIGDLNSGQRYWVIYTLSHFSLIDRNGAPLASANIDGKILRTGTRNTLSAPLCSYVSLQNPIIGNKLNIQTATKILATEAQEYSQDWKVPQPGCLTCPEGYVSSDDGTYCQKDTTVTTSGSPIPCTTICAGDHDASYSSYGTRIFEPGYTTGGGGAYSVISYSNSFWISGSNCGICSEGSGIYGRSSGSQQLFETGPYKSAAKSLKSSSIRDSLSNLKTGSAAKISIQQDIGTGSCATTPTERANTYCGPLDRTGIWTCQGADGERNRLPYGKWIGFSKVVAVPATNTYYLGIASDNRFRFKIDGVTIVERTTDSVENFRYWNIYPITLTAGTHVINIEGFNTSYLASMGAEIYNNTATEIASATNYCGLNVIFSTKDMIGQQFNGGNESCPENYSLVTTATGSVCRSTVYLDKRYNPYVAGHLGNWRAKTSYAFHAERETVQGDPAVQLSTNTRYAGAYTDIVPFWQYVGGKWTATGAPYNNPGVISKWVQKNEVIAFDVKGSPIEERDPLNRYSSVLFGYMDSRPVAVSSNARYSELQYDGFEDYSFSLDCRANACTYNHFNIKQAFSSSIALDNAVAHSGYTSLRLSSTLSLTRNTTNKIPSGPQYTINNTTGMYLLNTATTWSHGFTPEPGKKYVISFWLKDASPRTATSNTTISVNGATMINNLMKWPVVEGWKRVEVPFVMPASDFFTFNINPSGTVWIDDMRIMPFDGQMKSYAYDPVSQRLMAEMDENNFATFYEYDNEGTLIRVKKETEKGIVTIKETRSSYRKQ</sequence>
<organism evidence="1 2">
    <name type="scientific">Sediminibacterium ginsengisoli</name>
    <dbReference type="NCBI Taxonomy" id="413434"/>
    <lineage>
        <taxon>Bacteria</taxon>
        <taxon>Pseudomonadati</taxon>
        <taxon>Bacteroidota</taxon>
        <taxon>Chitinophagia</taxon>
        <taxon>Chitinophagales</taxon>
        <taxon>Chitinophagaceae</taxon>
        <taxon>Sediminibacterium</taxon>
    </lineage>
</organism>
<evidence type="ECO:0000313" key="1">
    <source>
        <dbReference type="EMBL" id="SJZ93222.1"/>
    </source>
</evidence>
<evidence type="ECO:0008006" key="3">
    <source>
        <dbReference type="Google" id="ProtNLM"/>
    </source>
</evidence>